<protein>
    <submittedName>
        <fullName evidence="2">Phosphoglycerate mutase</fullName>
    </submittedName>
</protein>
<accession>A0ABQ1ZTH4</accession>
<dbReference type="Proteomes" id="UP000605427">
    <property type="component" value="Unassembled WGS sequence"/>
</dbReference>
<dbReference type="PANTHER" id="PTHR46517:SF1">
    <property type="entry name" value="FRUCTOSE-2,6-BISPHOSPHATASE TIGAR"/>
    <property type="match status" value="1"/>
</dbReference>
<dbReference type="InterPro" id="IPR013078">
    <property type="entry name" value="His_Pase_superF_clade-1"/>
</dbReference>
<sequence length="216" mass="24286">MGKKVNLYLIRHGETYLNRYKRMQGWADSPLTEEGKVVAVATGEKLADTVFAHVYTSDSGRTLETAEIILKENKHPVPLIKRTKAFRETFFGGFEGEYSQVALKQIAEVGGIGSFDELRRQFTVKEVADLIKKADPYGHAESFDELWTRIQGGLEEVVGLDYEDDANILIVSHGNTIRNIVSQLCEEVDASVEIRNASITILQHVDQEYGMVCFNQ</sequence>
<dbReference type="RefSeq" id="WP_172247335.1">
    <property type="nucleotide sequence ID" value="NZ_BMDD01000002.1"/>
</dbReference>
<evidence type="ECO:0000313" key="3">
    <source>
        <dbReference type="Proteomes" id="UP000605427"/>
    </source>
</evidence>
<evidence type="ECO:0000256" key="1">
    <source>
        <dbReference type="ARBA" id="ARBA00022801"/>
    </source>
</evidence>
<dbReference type="SMART" id="SM00855">
    <property type="entry name" value="PGAM"/>
    <property type="match status" value="1"/>
</dbReference>
<dbReference type="Pfam" id="PF00300">
    <property type="entry name" value="His_Phos_1"/>
    <property type="match status" value="1"/>
</dbReference>
<organism evidence="2 3">
    <name type="scientific">Saccharibacillus endophyticus</name>
    <dbReference type="NCBI Taxonomy" id="2060666"/>
    <lineage>
        <taxon>Bacteria</taxon>
        <taxon>Bacillati</taxon>
        <taxon>Bacillota</taxon>
        <taxon>Bacilli</taxon>
        <taxon>Bacillales</taxon>
        <taxon>Paenibacillaceae</taxon>
        <taxon>Saccharibacillus</taxon>
    </lineage>
</organism>
<dbReference type="EMBL" id="BMDD01000002">
    <property type="protein sequence ID" value="GGH78240.1"/>
    <property type="molecule type" value="Genomic_DNA"/>
</dbReference>
<dbReference type="InterPro" id="IPR051695">
    <property type="entry name" value="Phosphoglycerate_Mutase"/>
</dbReference>
<dbReference type="CDD" id="cd07067">
    <property type="entry name" value="HP_PGM_like"/>
    <property type="match status" value="1"/>
</dbReference>
<reference evidence="3" key="1">
    <citation type="journal article" date="2019" name="Int. J. Syst. Evol. Microbiol.">
        <title>The Global Catalogue of Microorganisms (GCM) 10K type strain sequencing project: providing services to taxonomists for standard genome sequencing and annotation.</title>
        <authorList>
            <consortium name="The Broad Institute Genomics Platform"/>
            <consortium name="The Broad Institute Genome Sequencing Center for Infectious Disease"/>
            <person name="Wu L."/>
            <person name="Ma J."/>
        </authorList>
    </citation>
    <scope>NUCLEOTIDE SEQUENCE [LARGE SCALE GENOMIC DNA]</scope>
    <source>
        <strain evidence="3">CCM 8702</strain>
    </source>
</reference>
<keyword evidence="3" id="KW-1185">Reference proteome</keyword>
<keyword evidence="1" id="KW-0378">Hydrolase</keyword>
<proteinExistence type="predicted"/>
<dbReference type="PANTHER" id="PTHR46517">
    <property type="entry name" value="FRUCTOSE-2,6-BISPHOSPHATASE TIGAR"/>
    <property type="match status" value="1"/>
</dbReference>
<dbReference type="SUPFAM" id="SSF53254">
    <property type="entry name" value="Phosphoglycerate mutase-like"/>
    <property type="match status" value="1"/>
</dbReference>
<name>A0ABQ1ZTH4_9BACL</name>
<dbReference type="InterPro" id="IPR029033">
    <property type="entry name" value="His_PPase_superfam"/>
</dbReference>
<dbReference type="Gene3D" id="3.40.50.1240">
    <property type="entry name" value="Phosphoglycerate mutase-like"/>
    <property type="match status" value="1"/>
</dbReference>
<evidence type="ECO:0000313" key="2">
    <source>
        <dbReference type="EMBL" id="GGH78240.1"/>
    </source>
</evidence>
<comment type="caution">
    <text evidence="2">The sequence shown here is derived from an EMBL/GenBank/DDBJ whole genome shotgun (WGS) entry which is preliminary data.</text>
</comment>
<gene>
    <name evidence="2" type="ORF">GCM10007362_23240</name>
</gene>